<dbReference type="EMBL" id="ML119057">
    <property type="protein sequence ID" value="ROT37111.1"/>
    <property type="molecule type" value="Genomic_DNA"/>
</dbReference>
<evidence type="ECO:0000313" key="5">
    <source>
        <dbReference type="EMBL" id="ROT37111.1"/>
    </source>
</evidence>
<dbReference type="PANTHER" id="PTHR43180:SF33">
    <property type="entry name" value="15-HYDROXYPROSTAGLANDIN DEHYDROGENASE [NAD(+)]-LIKE"/>
    <property type="match status" value="1"/>
</dbReference>
<proteinExistence type="inferred from homology"/>
<keyword evidence="4" id="KW-1133">Transmembrane helix</keyword>
<dbReference type="InterPro" id="IPR036291">
    <property type="entry name" value="NAD(P)-bd_dom_sf"/>
</dbReference>
<evidence type="ECO:0000256" key="1">
    <source>
        <dbReference type="ARBA" id="ARBA00006484"/>
    </source>
</evidence>
<name>A0A3N2PRG9_SODAK</name>
<keyword evidence="4" id="KW-0472">Membrane</keyword>
<dbReference type="GO" id="GO:0016491">
    <property type="term" value="F:oxidoreductase activity"/>
    <property type="evidence" value="ECO:0007669"/>
    <property type="project" value="UniProtKB-KW"/>
</dbReference>
<keyword evidence="6" id="KW-1185">Reference proteome</keyword>
<dbReference type="InterPro" id="IPR002347">
    <property type="entry name" value="SDR_fam"/>
</dbReference>
<comment type="similarity">
    <text evidence="1">Belongs to the short-chain dehydrogenases/reductases (SDR) family.</text>
</comment>
<evidence type="ECO:0000313" key="6">
    <source>
        <dbReference type="Proteomes" id="UP000272025"/>
    </source>
</evidence>
<feature type="compositionally biased region" description="Low complexity" evidence="3">
    <location>
        <begin position="130"/>
        <end position="146"/>
    </location>
</feature>
<sequence length="330" mass="36282">MGNMKVAIVTGGASGVGLAVTQHLSSRGWRTLILDCNETAGTQAASRLRNTTFKEVDVTSWASLSSAFDAALEGFGGVDFVFANAGTIERGDRFYFRDPHMINLIPNHSDEDKHRPHPKQQHSHPKQKAPPSSLSSPTSSPHSPTSEMLRDSFAALRRPRDNDLANLAEKHFEHDLRDSDRDALRRAAKRVGTHATLGSLVGLGLGLFLAYRLRTSRAQMFQAFRASEKPTHVQFADGRTKAIPDITPLLQPSMAGDIATYGLLGLGSLFLGGETGLLTGSYFATRSISRDEEGRKRIENAFRRYRADFLRKEADRLDGGAKITDMIRFS</sequence>
<dbReference type="AlphaFoldDB" id="A0A3N2PRG9"/>
<dbReference type="SUPFAM" id="SSF51735">
    <property type="entry name" value="NAD(P)-binding Rossmann-fold domains"/>
    <property type="match status" value="1"/>
</dbReference>
<dbReference type="RefSeq" id="XP_028464917.1">
    <property type="nucleotide sequence ID" value="XM_028609924.1"/>
</dbReference>
<reference evidence="5 6" key="1">
    <citation type="journal article" date="2018" name="Mol. Ecol.">
        <title>The obligate alkalophilic soda-lake fungus Sodiomyces alkalinus has shifted to a protein diet.</title>
        <authorList>
            <person name="Grum-Grzhimaylo A.A."/>
            <person name="Falkoski D.L."/>
            <person name="van den Heuvel J."/>
            <person name="Valero-Jimenez C.A."/>
            <person name="Min B."/>
            <person name="Choi I.G."/>
            <person name="Lipzen A."/>
            <person name="Daum C.G."/>
            <person name="Aanen D.K."/>
            <person name="Tsang A."/>
            <person name="Henrissat B."/>
            <person name="Bilanenko E.N."/>
            <person name="de Vries R.P."/>
            <person name="van Kan J.A.L."/>
            <person name="Grigoriev I.V."/>
            <person name="Debets A.J.M."/>
        </authorList>
    </citation>
    <scope>NUCLEOTIDE SEQUENCE [LARGE SCALE GENOMIC DNA]</scope>
    <source>
        <strain evidence="5 6">F11</strain>
    </source>
</reference>
<evidence type="ECO:0008006" key="7">
    <source>
        <dbReference type="Google" id="ProtNLM"/>
    </source>
</evidence>
<accession>A0A3N2PRG9</accession>
<dbReference type="GeneID" id="39578402"/>
<keyword evidence="2" id="KW-0560">Oxidoreductase</keyword>
<dbReference type="STRING" id="1314773.A0A3N2PRG9"/>
<dbReference type="PRINTS" id="PR00081">
    <property type="entry name" value="GDHRDH"/>
</dbReference>
<dbReference type="Proteomes" id="UP000272025">
    <property type="component" value="Unassembled WGS sequence"/>
</dbReference>
<dbReference type="Pfam" id="PF00106">
    <property type="entry name" value="adh_short"/>
    <property type="match status" value="1"/>
</dbReference>
<dbReference type="OrthoDB" id="3365267at2759"/>
<keyword evidence="4" id="KW-0812">Transmembrane</keyword>
<evidence type="ECO:0000256" key="3">
    <source>
        <dbReference type="SAM" id="MobiDB-lite"/>
    </source>
</evidence>
<organism evidence="5 6">
    <name type="scientific">Sodiomyces alkalinus (strain CBS 110278 / VKM F-3762 / F11)</name>
    <name type="common">Alkaliphilic filamentous fungus</name>
    <dbReference type="NCBI Taxonomy" id="1314773"/>
    <lineage>
        <taxon>Eukaryota</taxon>
        <taxon>Fungi</taxon>
        <taxon>Dikarya</taxon>
        <taxon>Ascomycota</taxon>
        <taxon>Pezizomycotina</taxon>
        <taxon>Sordariomycetes</taxon>
        <taxon>Hypocreomycetidae</taxon>
        <taxon>Glomerellales</taxon>
        <taxon>Plectosphaerellaceae</taxon>
        <taxon>Sodiomyces</taxon>
    </lineage>
</organism>
<evidence type="ECO:0000256" key="4">
    <source>
        <dbReference type="SAM" id="Phobius"/>
    </source>
</evidence>
<gene>
    <name evidence="5" type="ORF">SODALDRAFT_324772</name>
</gene>
<feature type="compositionally biased region" description="Basic residues" evidence="3">
    <location>
        <begin position="115"/>
        <end position="127"/>
    </location>
</feature>
<protein>
    <recommendedName>
        <fullName evidence="7">NAD(P)-binding protein</fullName>
    </recommendedName>
</protein>
<feature type="transmembrane region" description="Helical" evidence="4">
    <location>
        <begin position="191"/>
        <end position="211"/>
    </location>
</feature>
<feature type="region of interest" description="Disordered" evidence="3">
    <location>
        <begin position="105"/>
        <end position="148"/>
    </location>
</feature>
<dbReference type="Gene3D" id="3.40.50.720">
    <property type="entry name" value="NAD(P)-binding Rossmann-like Domain"/>
    <property type="match status" value="1"/>
</dbReference>
<dbReference type="PANTHER" id="PTHR43180">
    <property type="entry name" value="3-OXOACYL-(ACYL-CARRIER-PROTEIN) REDUCTASE (AFU_ORTHOLOGUE AFUA_6G11210)"/>
    <property type="match status" value="1"/>
</dbReference>
<evidence type="ECO:0000256" key="2">
    <source>
        <dbReference type="ARBA" id="ARBA00023002"/>
    </source>
</evidence>